<dbReference type="EMBL" id="MT141874">
    <property type="protein sequence ID" value="QJA71454.1"/>
    <property type="molecule type" value="Genomic_DNA"/>
</dbReference>
<name>A0A6H1Z7K7_9ZZZZ</name>
<gene>
    <name evidence="2" type="ORF">MM415A03175_0014</name>
    <name evidence="1" type="ORF">MM415B01989_0024</name>
</gene>
<evidence type="ECO:0000313" key="1">
    <source>
        <dbReference type="EMBL" id="QJA43275.1"/>
    </source>
</evidence>
<evidence type="ECO:0000313" key="2">
    <source>
        <dbReference type="EMBL" id="QJA71454.1"/>
    </source>
</evidence>
<accession>A0A6H1Z7K7</accession>
<organism evidence="1">
    <name type="scientific">viral metagenome</name>
    <dbReference type="NCBI Taxonomy" id="1070528"/>
    <lineage>
        <taxon>unclassified sequences</taxon>
        <taxon>metagenomes</taxon>
        <taxon>organismal metagenomes</taxon>
    </lineage>
</organism>
<dbReference type="EMBL" id="MT141181">
    <property type="protein sequence ID" value="QJA43275.1"/>
    <property type="molecule type" value="Genomic_DNA"/>
</dbReference>
<reference evidence="1" key="1">
    <citation type="submission" date="2020-03" db="EMBL/GenBank/DDBJ databases">
        <title>The deep terrestrial virosphere.</title>
        <authorList>
            <person name="Holmfeldt K."/>
            <person name="Nilsson E."/>
            <person name="Simone D."/>
            <person name="Lopez-Fernandez M."/>
            <person name="Wu X."/>
            <person name="de Brujin I."/>
            <person name="Lundin D."/>
            <person name="Andersson A."/>
            <person name="Bertilsson S."/>
            <person name="Dopson M."/>
        </authorList>
    </citation>
    <scope>NUCLEOTIDE SEQUENCE</scope>
    <source>
        <strain evidence="2">MM415A03175</strain>
        <strain evidence="1">MM415B01989</strain>
    </source>
</reference>
<dbReference type="AlphaFoldDB" id="A0A6H1Z7K7"/>
<sequence length="46" mass="5427">MVAEKEKKEKPNGGDKKWQALENVLAKYLKCDFRAEFQKEVEKLTK</sequence>
<proteinExistence type="predicted"/>
<protein>
    <submittedName>
        <fullName evidence="1">Uncharacterized protein</fullName>
    </submittedName>
</protein>